<name>A0A1L9R590_ASPWE</name>
<protein>
    <recommendedName>
        <fullName evidence="1">2EXR domain-containing protein</fullName>
    </recommendedName>
</protein>
<dbReference type="RefSeq" id="XP_040683741.1">
    <property type="nucleotide sequence ID" value="XM_040832187.1"/>
</dbReference>
<evidence type="ECO:0000313" key="2">
    <source>
        <dbReference type="EMBL" id="OJJ30064.1"/>
    </source>
</evidence>
<dbReference type="Pfam" id="PF20150">
    <property type="entry name" value="2EXR"/>
    <property type="match status" value="1"/>
</dbReference>
<dbReference type="AlphaFoldDB" id="A0A1L9R590"/>
<proteinExistence type="predicted"/>
<dbReference type="GeneID" id="63748035"/>
<reference evidence="3" key="1">
    <citation type="journal article" date="2017" name="Genome Biol.">
        <title>Comparative genomics reveals high biological diversity and specific adaptations in the industrially and medically important fungal genus Aspergillus.</title>
        <authorList>
            <person name="de Vries R.P."/>
            <person name="Riley R."/>
            <person name="Wiebenga A."/>
            <person name="Aguilar-Osorio G."/>
            <person name="Amillis S."/>
            <person name="Uchima C.A."/>
            <person name="Anderluh G."/>
            <person name="Asadollahi M."/>
            <person name="Askin M."/>
            <person name="Barry K."/>
            <person name="Battaglia E."/>
            <person name="Bayram O."/>
            <person name="Benocci T."/>
            <person name="Braus-Stromeyer S.A."/>
            <person name="Caldana C."/>
            <person name="Canovas D."/>
            <person name="Cerqueira G.C."/>
            <person name="Chen F."/>
            <person name="Chen W."/>
            <person name="Choi C."/>
            <person name="Clum A."/>
            <person name="Dos Santos R.A."/>
            <person name="Damasio A.R."/>
            <person name="Diallinas G."/>
            <person name="Emri T."/>
            <person name="Fekete E."/>
            <person name="Flipphi M."/>
            <person name="Freyberg S."/>
            <person name="Gallo A."/>
            <person name="Gournas C."/>
            <person name="Habgood R."/>
            <person name="Hainaut M."/>
            <person name="Harispe M.L."/>
            <person name="Henrissat B."/>
            <person name="Hilden K.S."/>
            <person name="Hope R."/>
            <person name="Hossain A."/>
            <person name="Karabika E."/>
            <person name="Karaffa L."/>
            <person name="Karanyi Z."/>
            <person name="Krasevec N."/>
            <person name="Kuo A."/>
            <person name="Kusch H."/>
            <person name="LaButti K."/>
            <person name="Lagendijk E.L."/>
            <person name="Lapidus A."/>
            <person name="Levasseur A."/>
            <person name="Lindquist E."/>
            <person name="Lipzen A."/>
            <person name="Logrieco A.F."/>
            <person name="MacCabe A."/>
            <person name="Maekelae M.R."/>
            <person name="Malavazi I."/>
            <person name="Melin P."/>
            <person name="Meyer V."/>
            <person name="Mielnichuk N."/>
            <person name="Miskei M."/>
            <person name="Molnar A.P."/>
            <person name="Mule G."/>
            <person name="Ngan C.Y."/>
            <person name="Orejas M."/>
            <person name="Orosz E."/>
            <person name="Ouedraogo J.P."/>
            <person name="Overkamp K.M."/>
            <person name="Park H.-S."/>
            <person name="Perrone G."/>
            <person name="Piumi F."/>
            <person name="Punt P.J."/>
            <person name="Ram A.F."/>
            <person name="Ramon A."/>
            <person name="Rauscher S."/>
            <person name="Record E."/>
            <person name="Riano-Pachon D.M."/>
            <person name="Robert V."/>
            <person name="Roehrig J."/>
            <person name="Ruller R."/>
            <person name="Salamov A."/>
            <person name="Salih N.S."/>
            <person name="Samson R.A."/>
            <person name="Sandor E."/>
            <person name="Sanguinetti M."/>
            <person name="Schuetze T."/>
            <person name="Sepcic K."/>
            <person name="Shelest E."/>
            <person name="Sherlock G."/>
            <person name="Sophianopoulou V."/>
            <person name="Squina F.M."/>
            <person name="Sun H."/>
            <person name="Susca A."/>
            <person name="Todd R.B."/>
            <person name="Tsang A."/>
            <person name="Unkles S.E."/>
            <person name="van de Wiele N."/>
            <person name="van Rossen-Uffink D."/>
            <person name="Oliveira J.V."/>
            <person name="Vesth T.C."/>
            <person name="Visser J."/>
            <person name="Yu J.-H."/>
            <person name="Zhou M."/>
            <person name="Andersen M.R."/>
            <person name="Archer D.B."/>
            <person name="Baker S.E."/>
            <person name="Benoit I."/>
            <person name="Brakhage A.A."/>
            <person name="Braus G.H."/>
            <person name="Fischer R."/>
            <person name="Frisvad J.C."/>
            <person name="Goldman G.H."/>
            <person name="Houbraken J."/>
            <person name="Oakley B."/>
            <person name="Pocsi I."/>
            <person name="Scazzocchio C."/>
            <person name="Seiboth B."/>
            <person name="vanKuyk P.A."/>
            <person name="Wortman J."/>
            <person name="Dyer P.S."/>
            <person name="Grigoriev I.V."/>
        </authorList>
    </citation>
    <scope>NUCLEOTIDE SEQUENCE [LARGE SCALE GENOMIC DNA]</scope>
    <source>
        <strain evidence="3">DTO 134E9</strain>
    </source>
</reference>
<dbReference type="VEuPathDB" id="FungiDB:ASPWEDRAFT_187532"/>
<evidence type="ECO:0000313" key="3">
    <source>
        <dbReference type="Proteomes" id="UP000184383"/>
    </source>
</evidence>
<dbReference type="Proteomes" id="UP000184383">
    <property type="component" value="Unassembled WGS sequence"/>
</dbReference>
<dbReference type="InterPro" id="IPR045518">
    <property type="entry name" value="2EXR"/>
</dbReference>
<dbReference type="OrthoDB" id="3473305at2759"/>
<keyword evidence="3" id="KW-1185">Reference proteome</keyword>
<dbReference type="EMBL" id="KV878217">
    <property type="protein sequence ID" value="OJJ30064.1"/>
    <property type="molecule type" value="Genomic_DNA"/>
</dbReference>
<feature type="domain" description="2EXR" evidence="1">
    <location>
        <begin position="4"/>
        <end position="64"/>
    </location>
</feature>
<evidence type="ECO:0000259" key="1">
    <source>
        <dbReference type="Pfam" id="PF20150"/>
    </source>
</evidence>
<sequence>MNIFAPFPLLPPEIRHYIWHIALTSDWLSSRLERISKKIKLVGTPDRKSISQANHEAYQIMHRTHTVIDGLGWFDFSRHLLFVRDTQADRSLLLQAAEQYDLLMHIRHIVLNASNQPMLLDTVAFLIKHCPKLQSLVLVGPWFVPSDTDQYDPDTDWISPYEDWSWVFIKAPTEINLRPLFEDLEHGGSENSASIARYRSRLDKAIQRLPTPLPSHLRMIDNPHWRTRHTLDRVQYWIERPSSPPRLYLRTVEDICYPTAQNHDSVRAL</sequence>
<organism evidence="2 3">
    <name type="scientific">Aspergillus wentii DTO 134E9</name>
    <dbReference type="NCBI Taxonomy" id="1073089"/>
    <lineage>
        <taxon>Eukaryota</taxon>
        <taxon>Fungi</taxon>
        <taxon>Dikarya</taxon>
        <taxon>Ascomycota</taxon>
        <taxon>Pezizomycotina</taxon>
        <taxon>Eurotiomycetes</taxon>
        <taxon>Eurotiomycetidae</taxon>
        <taxon>Eurotiales</taxon>
        <taxon>Aspergillaceae</taxon>
        <taxon>Aspergillus</taxon>
        <taxon>Aspergillus subgen. Cremei</taxon>
    </lineage>
</organism>
<gene>
    <name evidence="2" type="ORF">ASPWEDRAFT_187532</name>
</gene>
<accession>A0A1L9R590</accession>